<dbReference type="PANTHER" id="PTHR21066">
    <property type="entry name" value="ODORANT-BINDING PROTEIN 59A-RELATED"/>
    <property type="match status" value="1"/>
</dbReference>
<evidence type="ECO:0000256" key="3">
    <source>
        <dbReference type="ARBA" id="ARBA00022525"/>
    </source>
</evidence>
<dbReference type="EMBL" id="MG191325">
    <property type="protein sequence ID" value="AXS78208.1"/>
    <property type="molecule type" value="mRNA"/>
</dbReference>
<evidence type="ECO:0000313" key="5">
    <source>
        <dbReference type="EMBL" id="AXS78208.1"/>
    </source>
</evidence>
<dbReference type="InterPro" id="IPR006170">
    <property type="entry name" value="PBP/GOBP"/>
</dbReference>
<feature type="chain" id="PRO_5016756807" evidence="4">
    <location>
        <begin position="20"/>
        <end position="202"/>
    </location>
</feature>
<comment type="similarity">
    <text evidence="2">Belongs to the PBP/GOBP family.</text>
</comment>
<dbReference type="GO" id="GO:0005576">
    <property type="term" value="C:extracellular region"/>
    <property type="evidence" value="ECO:0007669"/>
    <property type="project" value="UniProtKB-SubCell"/>
</dbReference>
<sequence>MPTFSTLSTFLFALALTYGQIVEDPECRPPHPPGREDSCCILPELFIGGIQDVIRKCHDEAGLKKPSGPHGGGSPPSAEEMAAHWRAHECADECVLKSQNLLTTDGELNKDAIKAQVVKSFTGDWAKLASDIADKCLASAKGEVTSTATCKSGAGQFIYCFRRNLFLQCPSSSWTETTDCAAAKARITKCPNAKIPMGHHRH</sequence>
<dbReference type="AlphaFoldDB" id="A0A346RVG8"/>
<evidence type="ECO:0000256" key="1">
    <source>
        <dbReference type="ARBA" id="ARBA00004613"/>
    </source>
</evidence>
<dbReference type="GO" id="GO:0005549">
    <property type="term" value="F:odorant binding"/>
    <property type="evidence" value="ECO:0007669"/>
    <property type="project" value="InterPro"/>
</dbReference>
<evidence type="ECO:0000256" key="4">
    <source>
        <dbReference type="SAM" id="SignalP"/>
    </source>
</evidence>
<evidence type="ECO:0000256" key="2">
    <source>
        <dbReference type="ARBA" id="ARBA00008098"/>
    </source>
</evidence>
<gene>
    <name evidence="5" type="primary">OBP23</name>
</gene>
<feature type="signal peptide" evidence="4">
    <location>
        <begin position="1"/>
        <end position="19"/>
    </location>
</feature>
<protein>
    <submittedName>
        <fullName evidence="5">Odorant-binding protein 23</fullName>
    </submittedName>
</protein>
<name>A0A346RVG8_ADELI</name>
<dbReference type="PANTHER" id="PTHR21066:SF9">
    <property type="entry name" value="ODORANT-BINDING PROTEIN 59A"/>
    <property type="match status" value="1"/>
</dbReference>
<accession>A0A346RVG8</accession>
<dbReference type="Gene3D" id="1.10.238.270">
    <property type="match status" value="1"/>
</dbReference>
<comment type="subcellular location">
    <subcellularLocation>
        <location evidence="1">Secreted</location>
    </subcellularLocation>
</comment>
<dbReference type="SUPFAM" id="SSF47565">
    <property type="entry name" value="Insect pheromone/odorant-binding proteins"/>
    <property type="match status" value="1"/>
</dbReference>
<dbReference type="InterPro" id="IPR036728">
    <property type="entry name" value="PBP_GOBP_sf"/>
</dbReference>
<keyword evidence="4" id="KW-0732">Signal</keyword>
<dbReference type="Pfam" id="PF01395">
    <property type="entry name" value="PBP_GOBP"/>
    <property type="match status" value="1"/>
</dbReference>
<organism evidence="5">
    <name type="scientific">Adelphocoris lineolatus</name>
    <name type="common">Alfalfa plant bug</name>
    <dbReference type="NCBI Taxonomy" id="236346"/>
    <lineage>
        <taxon>Eukaryota</taxon>
        <taxon>Metazoa</taxon>
        <taxon>Ecdysozoa</taxon>
        <taxon>Arthropoda</taxon>
        <taxon>Hexapoda</taxon>
        <taxon>Insecta</taxon>
        <taxon>Pterygota</taxon>
        <taxon>Neoptera</taxon>
        <taxon>Paraneoptera</taxon>
        <taxon>Hemiptera</taxon>
        <taxon>Heteroptera</taxon>
        <taxon>Panheteroptera</taxon>
        <taxon>Cimicomorpha</taxon>
        <taxon>Miridae</taxon>
        <taxon>Mirini</taxon>
        <taxon>Adelphocoris</taxon>
    </lineage>
</organism>
<reference evidence="5" key="1">
    <citation type="journal article" date="2018" name="J. Asia-Pac. Entomol.">
        <title>Molecular characterization and expression analysis of putative odorant carrier proteins in Adelphocoris lineolatus.</title>
        <authorList>
            <person name="Xiao Y."/>
            <person name="Sun L."/>
            <person name="Wang Q."/>
            <person name="Zhang Q."/>
            <person name="Gu S.-H."/>
            <person name="Khashaveh A."/>
            <person name="Liu Z.-W."/>
            <person name="Zhang Y.-J."/>
        </authorList>
    </citation>
    <scope>NUCLEOTIDE SEQUENCE</scope>
</reference>
<keyword evidence="3" id="KW-0964">Secreted</keyword>
<proteinExistence type="evidence at transcript level"/>
<dbReference type="InterPro" id="IPR052295">
    <property type="entry name" value="Odorant-binding_protein"/>
</dbReference>